<dbReference type="GO" id="GO:0000287">
    <property type="term" value="F:magnesium ion binding"/>
    <property type="evidence" value="ECO:0007669"/>
    <property type="project" value="UniProtKB-UniRule"/>
</dbReference>
<evidence type="ECO:0000256" key="6">
    <source>
        <dbReference type="ARBA" id="ARBA00023209"/>
    </source>
</evidence>
<name>A0A161SK61_9BACL</name>
<dbReference type="RefSeq" id="WP_063181503.1">
    <property type="nucleotide sequence ID" value="NZ_LQNT01000010.1"/>
</dbReference>
<reference evidence="11 12" key="1">
    <citation type="submission" date="2016-01" db="EMBL/GenBank/DDBJ databases">
        <title>Whole genome sequencing of Bhargavaea cecembensis T14.</title>
        <authorList>
            <person name="Hong K.W."/>
        </authorList>
    </citation>
    <scope>NUCLEOTIDE SEQUENCE [LARGE SCALE GENOMIC DNA]</scope>
    <source>
        <strain evidence="11 12">T14</strain>
    </source>
</reference>
<comment type="catalytic activity">
    <reaction evidence="8 10">
        <text>sn-glycerol 1-phosphate + all-trans-heptaprenyl diphosphate = 3-heptaprenyl-sn-glycero-1-phosphate + diphosphate</text>
        <dbReference type="Rhea" id="RHEA:33495"/>
        <dbReference type="ChEBI" id="CHEBI:33019"/>
        <dbReference type="ChEBI" id="CHEBI:57685"/>
        <dbReference type="ChEBI" id="CHEBI:58206"/>
        <dbReference type="ChEBI" id="CHEBI:64781"/>
        <dbReference type="EC" id="2.5.1.n9"/>
    </reaction>
</comment>
<feature type="binding site" evidence="10">
    <location>
        <position position="188"/>
    </location>
    <ligand>
        <name>sn-glycerol 1-phosphate</name>
        <dbReference type="ChEBI" id="CHEBI:57685"/>
    </ligand>
</feature>
<dbReference type="GO" id="GO:0120536">
    <property type="term" value="F:heptaprenylglyceryl phosphate synthase activity"/>
    <property type="evidence" value="ECO:0007669"/>
    <property type="project" value="UniProtKB-ARBA"/>
</dbReference>
<comment type="cofactor">
    <cofactor evidence="10">
        <name>Mg(2+)</name>
        <dbReference type="ChEBI" id="CHEBI:18420"/>
    </cofactor>
</comment>
<comment type="subunit">
    <text evidence="10">Homodimer.</text>
</comment>
<feature type="binding site" evidence="10">
    <location>
        <position position="11"/>
    </location>
    <ligand>
        <name>sn-glycerol 1-phosphate</name>
        <dbReference type="ChEBI" id="CHEBI:57685"/>
    </ligand>
</feature>
<keyword evidence="3 10" id="KW-0479">Metal-binding</keyword>
<organism evidence="11 12">
    <name type="scientific">Bhargavaea cecembensis</name>
    <dbReference type="NCBI Taxonomy" id="394098"/>
    <lineage>
        <taxon>Bacteria</taxon>
        <taxon>Bacillati</taxon>
        <taxon>Bacillota</taxon>
        <taxon>Bacilli</taxon>
        <taxon>Bacillales</taxon>
        <taxon>Caryophanaceae</taxon>
        <taxon>Bhargavaea</taxon>
    </lineage>
</organism>
<dbReference type="EMBL" id="LQNT01000010">
    <property type="protein sequence ID" value="KZE37783.1"/>
    <property type="molecule type" value="Genomic_DNA"/>
</dbReference>
<keyword evidence="5 10" id="KW-0443">Lipid metabolism</keyword>
<comment type="function">
    <text evidence="10">Prenyltransferase that catalyzes in vivo the transfer of the heptaprenyl moiety of heptaprenyl pyrophosphate (HepPP; 35 carbon atoms) to the C3 hydroxyl of sn-glycerol-1-phosphate (G1P), producing heptaprenylglyceryl phosphate (HepGP). This reaction is an ether-bond-formation step in the biosynthesis of archaea-type G1P-based membrane lipids found in Bacillales.</text>
</comment>
<evidence type="ECO:0000256" key="2">
    <source>
        <dbReference type="ARBA" id="ARBA00022679"/>
    </source>
</evidence>
<comment type="pathway">
    <text evidence="10">Membrane lipid metabolism; glycerophospholipid metabolism.</text>
</comment>
<dbReference type="EC" id="2.5.1.n9" evidence="9 10"/>
<dbReference type="HAMAP" id="MF_00112">
    <property type="entry name" value="GGGP_HepGP_synthase"/>
    <property type="match status" value="1"/>
</dbReference>
<feature type="binding site" evidence="10">
    <location>
        <position position="39"/>
    </location>
    <ligand>
        <name>Mg(2+)</name>
        <dbReference type="ChEBI" id="CHEBI:18420"/>
    </ligand>
</feature>
<keyword evidence="4 10" id="KW-0460">Magnesium</keyword>
<dbReference type="Gene3D" id="3.20.20.390">
    <property type="entry name" value="FMN-linked oxidoreductases"/>
    <property type="match status" value="1"/>
</dbReference>
<sequence length="232" mass="25669">MEFLEWRHVFKLDPTKEISDEALERVCESGTDGLIVGGTDNVTLDNVLALLMRIRRYSVPVVLEVSDVEAITPGFDGFLIPTVLNTDNASWIKGHQFAAIREYGDLMDFSEILAEGYVILNPDCKAARLTGAKAPLETEDVIAYARLAEHFFRLPVLYLEYSGTYGDPETVSRTAQVLKGTRLVYGGGIRGAEQASEMARYADTVVVGNIVYEDLKAALKTVRSVKETKKTI</sequence>
<dbReference type="InterPro" id="IPR038597">
    <property type="entry name" value="GGGP/HepGP_synthase_sf"/>
</dbReference>
<dbReference type="NCBIfam" id="NF003199">
    <property type="entry name" value="PRK04169.1-3"/>
    <property type="match status" value="1"/>
</dbReference>
<proteinExistence type="inferred from homology"/>
<feature type="binding site" evidence="10">
    <location>
        <begin position="208"/>
        <end position="209"/>
    </location>
    <ligand>
        <name>sn-glycerol 1-phosphate</name>
        <dbReference type="ChEBI" id="CHEBI:57685"/>
    </ligand>
</feature>
<feature type="binding site" evidence="10">
    <location>
        <position position="13"/>
    </location>
    <ligand>
        <name>Mg(2+)</name>
        <dbReference type="ChEBI" id="CHEBI:18420"/>
    </ligand>
</feature>
<accession>A0A161SK61</accession>
<dbReference type="InterPro" id="IPR008205">
    <property type="entry name" value="GGGP_HepGP_synthase"/>
</dbReference>
<feature type="binding site" evidence="10">
    <location>
        <begin position="158"/>
        <end position="163"/>
    </location>
    <ligand>
        <name>sn-glycerol 1-phosphate</name>
        <dbReference type="ChEBI" id="CHEBI:57685"/>
    </ligand>
</feature>
<evidence type="ECO:0000256" key="9">
    <source>
        <dbReference type="ARBA" id="ARBA00066888"/>
    </source>
</evidence>
<dbReference type="AlphaFoldDB" id="A0A161SK61"/>
<dbReference type="NCBIfam" id="TIGR01768">
    <property type="entry name" value="GGGP-family"/>
    <property type="match status" value="1"/>
</dbReference>
<dbReference type="InterPro" id="IPR039074">
    <property type="entry name" value="GGGP/HepGP_synthase_I"/>
</dbReference>
<comment type="caution">
    <text evidence="10">Lacks conserved residue(s) required for the propagation of feature annotation.</text>
</comment>
<evidence type="ECO:0000256" key="1">
    <source>
        <dbReference type="ARBA" id="ARBA00022516"/>
    </source>
</evidence>
<evidence type="ECO:0000256" key="8">
    <source>
        <dbReference type="ARBA" id="ARBA00048318"/>
    </source>
</evidence>
<evidence type="ECO:0000256" key="5">
    <source>
        <dbReference type="ARBA" id="ARBA00023098"/>
    </source>
</evidence>
<keyword evidence="7 10" id="KW-1208">Phospholipid metabolism</keyword>
<dbReference type="UniPathway" id="UPA00940"/>
<keyword evidence="6 10" id="KW-0594">Phospholipid biosynthesis</keyword>
<comment type="caution">
    <text evidence="11">The sequence shown here is derived from an EMBL/GenBank/DDBJ whole genome shotgun (WGS) entry which is preliminary data.</text>
</comment>
<dbReference type="FunFam" id="3.20.20.390:FF:000001">
    <property type="entry name" value="Heptaprenylglyceryl phosphate synthase"/>
    <property type="match status" value="1"/>
</dbReference>
<dbReference type="GO" id="GO:0046474">
    <property type="term" value="P:glycerophospholipid biosynthetic process"/>
    <property type="evidence" value="ECO:0007669"/>
    <property type="project" value="UniProtKB-UniRule"/>
</dbReference>
<dbReference type="Proteomes" id="UP000076490">
    <property type="component" value="Unassembled WGS sequence"/>
</dbReference>
<dbReference type="PANTHER" id="PTHR40029:SF2">
    <property type="entry name" value="HEPTAPRENYLGLYCERYL PHOSPHATE SYNTHASE"/>
    <property type="match status" value="1"/>
</dbReference>
<evidence type="ECO:0000313" key="11">
    <source>
        <dbReference type="EMBL" id="KZE37783.1"/>
    </source>
</evidence>
<protein>
    <recommendedName>
        <fullName evidence="9 10">Heptaprenylglyceryl phosphate synthase</fullName>
        <shortName evidence="10">HepGP synthase</shortName>
        <ecNumber evidence="9 10">2.5.1.n9</ecNumber>
    </recommendedName>
    <alternativeName>
        <fullName evidence="10">Glycerol-1-phosphate heptaprenyltransferase</fullName>
    </alternativeName>
</protein>
<evidence type="ECO:0000256" key="7">
    <source>
        <dbReference type="ARBA" id="ARBA00023264"/>
    </source>
</evidence>
<evidence type="ECO:0000256" key="4">
    <source>
        <dbReference type="ARBA" id="ARBA00022842"/>
    </source>
</evidence>
<dbReference type="OrthoDB" id="2381757at2"/>
<dbReference type="PANTHER" id="PTHR40029">
    <property type="match status" value="1"/>
</dbReference>
<evidence type="ECO:0000256" key="3">
    <source>
        <dbReference type="ARBA" id="ARBA00022723"/>
    </source>
</evidence>
<comment type="similarity">
    <text evidence="10">Belongs to the GGGP/HepGP synthase family. Group I subfamily.</text>
</comment>
<gene>
    <name evidence="10" type="primary">pcrB</name>
    <name evidence="11" type="ORF">AV656_09635</name>
</gene>
<dbReference type="SUPFAM" id="SSF51395">
    <property type="entry name" value="FMN-linked oxidoreductases"/>
    <property type="match status" value="1"/>
</dbReference>
<keyword evidence="1 10" id="KW-0444">Lipid biosynthesis</keyword>
<dbReference type="CDD" id="cd02812">
    <property type="entry name" value="PcrB_like"/>
    <property type="match status" value="1"/>
</dbReference>
<evidence type="ECO:0000313" key="12">
    <source>
        <dbReference type="Proteomes" id="UP000076490"/>
    </source>
</evidence>
<dbReference type="Pfam" id="PF01884">
    <property type="entry name" value="PcrB"/>
    <property type="match status" value="1"/>
</dbReference>
<dbReference type="NCBIfam" id="NF003197">
    <property type="entry name" value="PRK04169.1-1"/>
    <property type="match status" value="1"/>
</dbReference>
<keyword evidence="2 10" id="KW-0808">Transferase</keyword>
<evidence type="ECO:0000256" key="10">
    <source>
        <dbReference type="HAMAP-Rule" id="MF_00112"/>
    </source>
</evidence>